<dbReference type="Proteomes" id="UP000766336">
    <property type="component" value="Unassembled WGS sequence"/>
</dbReference>
<name>A0ABS5QHE1_9PROT</name>
<dbReference type="RefSeq" id="WP_213671442.1">
    <property type="nucleotide sequence ID" value="NZ_JAHCDA010000003.1"/>
</dbReference>
<keyword evidence="3" id="KW-1185">Reference proteome</keyword>
<accession>A0ABS5QHE1</accession>
<organism evidence="2 3">
    <name type="scientific">Roseococcus pinisoli</name>
    <dbReference type="NCBI Taxonomy" id="2835040"/>
    <lineage>
        <taxon>Bacteria</taxon>
        <taxon>Pseudomonadati</taxon>
        <taxon>Pseudomonadota</taxon>
        <taxon>Alphaproteobacteria</taxon>
        <taxon>Acetobacterales</taxon>
        <taxon>Roseomonadaceae</taxon>
        <taxon>Roseococcus</taxon>
    </lineage>
</organism>
<protein>
    <submittedName>
        <fullName evidence="2">Amidohydrolase family protein</fullName>
    </submittedName>
</protein>
<dbReference type="EMBL" id="JAHCDA010000003">
    <property type="protein sequence ID" value="MBS7812756.1"/>
    <property type="molecule type" value="Genomic_DNA"/>
</dbReference>
<dbReference type="InterPro" id="IPR052358">
    <property type="entry name" value="Aro_Compnd_Degr_Hydrolases"/>
</dbReference>
<reference evidence="2 3" key="1">
    <citation type="submission" date="2021-05" db="EMBL/GenBank/DDBJ databases">
        <title>Roseococcus sp. XZZS9, whole genome shotgun sequencing project.</title>
        <authorList>
            <person name="Zhao G."/>
            <person name="Shen L."/>
        </authorList>
    </citation>
    <scope>NUCLEOTIDE SEQUENCE [LARGE SCALE GENOMIC DNA]</scope>
    <source>
        <strain evidence="2 3">XZZS9</strain>
    </source>
</reference>
<dbReference type="InterPro" id="IPR032466">
    <property type="entry name" value="Metal_Hydrolase"/>
</dbReference>
<dbReference type="Gene3D" id="3.20.20.140">
    <property type="entry name" value="Metal-dependent hydrolases"/>
    <property type="match status" value="1"/>
</dbReference>
<feature type="domain" description="Amidohydrolase-related" evidence="1">
    <location>
        <begin position="28"/>
        <end position="290"/>
    </location>
</feature>
<dbReference type="SUPFAM" id="SSF51556">
    <property type="entry name" value="Metallo-dependent hydrolases"/>
    <property type="match status" value="1"/>
</dbReference>
<dbReference type="Pfam" id="PF04909">
    <property type="entry name" value="Amidohydro_2"/>
    <property type="match status" value="1"/>
</dbReference>
<comment type="caution">
    <text evidence="2">The sequence shown here is derived from an EMBL/GenBank/DDBJ whole genome shotgun (WGS) entry which is preliminary data.</text>
</comment>
<evidence type="ECO:0000313" key="2">
    <source>
        <dbReference type="EMBL" id="MBS7812756.1"/>
    </source>
</evidence>
<evidence type="ECO:0000313" key="3">
    <source>
        <dbReference type="Proteomes" id="UP000766336"/>
    </source>
</evidence>
<dbReference type="PANTHER" id="PTHR35563:SF2">
    <property type="entry name" value="BARREL METAL-DEPENDENT HYDROLASE, PUTATIVE (AFU_ORTHOLOGUE AFUA_1G16240)-RELATED"/>
    <property type="match status" value="1"/>
</dbReference>
<evidence type="ECO:0000259" key="1">
    <source>
        <dbReference type="Pfam" id="PF04909"/>
    </source>
</evidence>
<gene>
    <name evidence="2" type="ORF">KHU32_17525</name>
</gene>
<dbReference type="InterPro" id="IPR006680">
    <property type="entry name" value="Amidohydro-rel"/>
</dbReference>
<proteinExistence type="predicted"/>
<sequence length="290" mass="31961">MEKNLQFDCVPANARTNAPREKAPPGSCDSHFHIFGPYDRFPMSPTRPYTPPAALIDHYLDMAGTIGLDRRVVVQASVYGTDNRVTMDAVARFGRDTARAVVVVDDSAMPQELQRLADEGAVGVRFNAVSGNGTPVEQLESLARRVAPLGWHIQLYMKGAQVKELEPVLAKLPVPIVLDHMAGVNAADGPDGEELAAALRLLEGGHAWVKLCGYRASRPPYDNLAPIARRFAAAAPERCVWGTDWPHTQFETAAEMTDDGMLLDWLFDWVPDAELREKILVTTPAELYRF</sequence>
<dbReference type="PANTHER" id="PTHR35563">
    <property type="entry name" value="BARREL METAL-DEPENDENT HYDROLASE, PUTATIVE (AFU_ORTHOLOGUE AFUA_1G16240)-RELATED"/>
    <property type="match status" value="1"/>
</dbReference>